<evidence type="ECO:0000256" key="2">
    <source>
        <dbReference type="ARBA" id="ARBA00007870"/>
    </source>
</evidence>
<evidence type="ECO:0000256" key="7">
    <source>
        <dbReference type="ARBA" id="ARBA00023002"/>
    </source>
</evidence>
<evidence type="ECO:0000256" key="8">
    <source>
        <dbReference type="ARBA" id="ARBA00032024"/>
    </source>
</evidence>
<gene>
    <name evidence="13" type="ORF">HAQ05_01825</name>
</gene>
<feature type="domain" description="Ketopantoate reductase C-terminal" evidence="12">
    <location>
        <begin position="175"/>
        <end position="293"/>
    </location>
</feature>
<dbReference type="NCBIfam" id="NF004311">
    <property type="entry name" value="PRK05708.1"/>
    <property type="match status" value="1"/>
</dbReference>
<evidence type="ECO:0000313" key="13">
    <source>
        <dbReference type="EMBL" id="MBD1597455.1"/>
    </source>
</evidence>
<organism evidence="13 14">
    <name type="scientific">Pseudomonas typographi</name>
    <dbReference type="NCBI Taxonomy" id="2715964"/>
    <lineage>
        <taxon>Bacteria</taxon>
        <taxon>Pseudomonadati</taxon>
        <taxon>Pseudomonadota</taxon>
        <taxon>Gammaproteobacteria</taxon>
        <taxon>Pseudomonadales</taxon>
        <taxon>Pseudomonadaceae</taxon>
        <taxon>Pseudomonas</taxon>
    </lineage>
</organism>
<proteinExistence type="inferred from homology"/>
<dbReference type="RefSeq" id="WP_190416881.1">
    <property type="nucleotide sequence ID" value="NZ_JAAOCA010000002.1"/>
</dbReference>
<dbReference type="EC" id="1.1.1.169" evidence="3 10"/>
<accession>A0ABR7YW98</accession>
<dbReference type="InterPro" id="IPR008927">
    <property type="entry name" value="6-PGluconate_DH-like_C_sf"/>
</dbReference>
<keyword evidence="6 10" id="KW-0521">NADP</keyword>
<keyword evidence="5 10" id="KW-0566">Pantothenate biosynthesis</keyword>
<keyword evidence="7 10" id="KW-0560">Oxidoreductase</keyword>
<dbReference type="InterPro" id="IPR013332">
    <property type="entry name" value="KPR_N"/>
</dbReference>
<evidence type="ECO:0000256" key="5">
    <source>
        <dbReference type="ARBA" id="ARBA00022655"/>
    </source>
</evidence>
<dbReference type="InterPro" id="IPR013328">
    <property type="entry name" value="6PGD_dom2"/>
</dbReference>
<dbReference type="PANTHER" id="PTHR43765">
    <property type="entry name" value="2-DEHYDROPANTOATE 2-REDUCTASE-RELATED"/>
    <property type="match status" value="1"/>
</dbReference>
<evidence type="ECO:0000259" key="11">
    <source>
        <dbReference type="Pfam" id="PF02558"/>
    </source>
</evidence>
<dbReference type="NCBIfam" id="TIGR00745">
    <property type="entry name" value="apbA_panE"/>
    <property type="match status" value="1"/>
</dbReference>
<evidence type="ECO:0000313" key="14">
    <source>
        <dbReference type="Proteomes" id="UP000805841"/>
    </source>
</evidence>
<evidence type="ECO:0000256" key="4">
    <source>
        <dbReference type="ARBA" id="ARBA00019465"/>
    </source>
</evidence>
<reference evidence="13 14" key="1">
    <citation type="journal article" date="2020" name="Insects">
        <title>Bacteria Belonging to Pseudomonas typographi sp. nov. from the Bark Beetle Ips typographus Have Genomic Potential to Aid in the Host Ecology.</title>
        <authorList>
            <person name="Peral-Aranega E."/>
            <person name="Saati-Santamaria Z."/>
            <person name="Kolarik M."/>
            <person name="Rivas R."/>
            <person name="Garcia-Fraile P."/>
        </authorList>
    </citation>
    <scope>NUCLEOTIDE SEQUENCE [LARGE SCALE GENOMIC DNA]</scope>
    <source>
        <strain evidence="13 14">CA3A</strain>
    </source>
</reference>
<dbReference type="PANTHER" id="PTHR43765:SF2">
    <property type="entry name" value="2-DEHYDROPANTOATE 2-REDUCTASE"/>
    <property type="match status" value="1"/>
</dbReference>
<dbReference type="InterPro" id="IPR013752">
    <property type="entry name" value="KPA_reductase"/>
</dbReference>
<dbReference type="SUPFAM" id="SSF51735">
    <property type="entry name" value="NAD(P)-binding Rossmann-fold domains"/>
    <property type="match status" value="1"/>
</dbReference>
<dbReference type="InterPro" id="IPR050838">
    <property type="entry name" value="Ketopantoate_reductase"/>
</dbReference>
<keyword evidence="14" id="KW-1185">Reference proteome</keyword>
<dbReference type="Gene3D" id="1.10.1040.10">
    <property type="entry name" value="N-(1-d-carboxylethyl)-l-norvaline Dehydrogenase, domain 2"/>
    <property type="match status" value="1"/>
</dbReference>
<comment type="caution">
    <text evidence="13">The sequence shown here is derived from an EMBL/GenBank/DDBJ whole genome shotgun (WGS) entry which is preliminary data.</text>
</comment>
<dbReference type="InterPro" id="IPR036291">
    <property type="entry name" value="NAD(P)-bd_dom_sf"/>
</dbReference>
<evidence type="ECO:0000256" key="1">
    <source>
        <dbReference type="ARBA" id="ARBA00004994"/>
    </source>
</evidence>
<dbReference type="Proteomes" id="UP000805841">
    <property type="component" value="Unassembled WGS sequence"/>
</dbReference>
<evidence type="ECO:0000256" key="9">
    <source>
        <dbReference type="ARBA" id="ARBA00048793"/>
    </source>
</evidence>
<name>A0ABR7YW98_9PSED</name>
<dbReference type="Gene3D" id="3.40.50.720">
    <property type="entry name" value="NAD(P)-binding Rossmann-like Domain"/>
    <property type="match status" value="1"/>
</dbReference>
<evidence type="ECO:0000256" key="10">
    <source>
        <dbReference type="RuleBase" id="RU362068"/>
    </source>
</evidence>
<dbReference type="Pfam" id="PF02558">
    <property type="entry name" value="ApbA"/>
    <property type="match status" value="1"/>
</dbReference>
<evidence type="ECO:0000259" key="12">
    <source>
        <dbReference type="Pfam" id="PF08546"/>
    </source>
</evidence>
<comment type="function">
    <text evidence="10">Catalyzes the NADPH-dependent reduction of ketopantoate into pantoic acid.</text>
</comment>
<feature type="domain" description="Ketopantoate reductase N-terminal" evidence="11">
    <location>
        <begin position="6"/>
        <end position="152"/>
    </location>
</feature>
<comment type="pathway">
    <text evidence="1 10">Cofactor biosynthesis; (R)-pantothenate biosynthesis; (R)-pantoate from 3-methyl-2-oxobutanoate: step 2/2.</text>
</comment>
<dbReference type="Pfam" id="PF08546">
    <property type="entry name" value="ApbA_C"/>
    <property type="match status" value="1"/>
</dbReference>
<sequence length="304" mass="32741">MSTYRWHVLGAGSLGSLWACRLAAAGVPVSLLLRSSQRLLQYQQAGGLALQRACTTEQWPLPAELLSAEVPISHLLLACKAYDAEAAALALAPRVLPGAQVLLLQNGLGSQQAVRQHLAQARCIAVSSTEGAFRQADWQVVQAGVGQNWLGDGGEAPAWLADLRAAGIASQWVANIDSRLWRKLAINCAINPLTVLLGCRNGELAQHHATLATLCAELEQLLHHCGQPPAAEPLLAEVQRVIQATAANYSSMHQDVQRRQRTEISFLLGHAMAQAHRHRLRLPALAALHTRLQGHLRALGLPVN</sequence>
<dbReference type="InterPro" id="IPR003710">
    <property type="entry name" value="ApbA"/>
</dbReference>
<comment type="similarity">
    <text evidence="2 10">Belongs to the ketopantoate reductase family.</text>
</comment>
<evidence type="ECO:0000256" key="3">
    <source>
        <dbReference type="ARBA" id="ARBA00013014"/>
    </source>
</evidence>
<protein>
    <recommendedName>
        <fullName evidence="4 10">2-dehydropantoate 2-reductase</fullName>
        <ecNumber evidence="3 10">1.1.1.169</ecNumber>
    </recommendedName>
    <alternativeName>
        <fullName evidence="8 10">Ketopantoate reductase</fullName>
    </alternativeName>
</protein>
<comment type="catalytic activity">
    <reaction evidence="9 10">
        <text>(R)-pantoate + NADP(+) = 2-dehydropantoate + NADPH + H(+)</text>
        <dbReference type="Rhea" id="RHEA:16233"/>
        <dbReference type="ChEBI" id="CHEBI:11561"/>
        <dbReference type="ChEBI" id="CHEBI:15378"/>
        <dbReference type="ChEBI" id="CHEBI:15980"/>
        <dbReference type="ChEBI" id="CHEBI:57783"/>
        <dbReference type="ChEBI" id="CHEBI:58349"/>
        <dbReference type="EC" id="1.1.1.169"/>
    </reaction>
</comment>
<dbReference type="SUPFAM" id="SSF48179">
    <property type="entry name" value="6-phosphogluconate dehydrogenase C-terminal domain-like"/>
    <property type="match status" value="1"/>
</dbReference>
<evidence type="ECO:0000256" key="6">
    <source>
        <dbReference type="ARBA" id="ARBA00022857"/>
    </source>
</evidence>
<dbReference type="EMBL" id="JAAOCA010000002">
    <property type="protein sequence ID" value="MBD1597455.1"/>
    <property type="molecule type" value="Genomic_DNA"/>
</dbReference>